<dbReference type="PROSITE" id="PS51910">
    <property type="entry name" value="GH18_2"/>
    <property type="match status" value="1"/>
</dbReference>
<dbReference type="InterPro" id="IPR029070">
    <property type="entry name" value="Chitinase_insertion_sf"/>
</dbReference>
<dbReference type="EC" id="3.2.1.14" evidence="2"/>
<protein>
    <recommendedName>
        <fullName evidence="2">chitinase</fullName>
        <ecNumber evidence="2">3.2.1.14</ecNumber>
    </recommendedName>
</protein>
<dbReference type="AlphaFoldDB" id="G2QML1"/>
<evidence type="ECO:0000256" key="2">
    <source>
        <dbReference type="ARBA" id="ARBA00012729"/>
    </source>
</evidence>
<dbReference type="STRING" id="573729.G2QML1"/>
<accession>G2QML1</accession>
<dbReference type="Gene3D" id="3.10.50.10">
    <property type="match status" value="1"/>
</dbReference>
<evidence type="ECO:0000313" key="5">
    <source>
        <dbReference type="Proteomes" id="UP000007322"/>
    </source>
</evidence>
<dbReference type="Gene3D" id="3.20.20.80">
    <property type="entry name" value="Glycosidases"/>
    <property type="match status" value="1"/>
</dbReference>
<keyword evidence="5" id="KW-1185">Reference proteome</keyword>
<dbReference type="SUPFAM" id="SSF51445">
    <property type="entry name" value="(Trans)glycosidases"/>
    <property type="match status" value="1"/>
</dbReference>
<dbReference type="OrthoDB" id="73875at2759"/>
<feature type="non-terminal residue" evidence="4">
    <location>
        <position position="1"/>
    </location>
</feature>
<proteinExistence type="inferred from homology"/>
<dbReference type="InterPro" id="IPR001223">
    <property type="entry name" value="Glyco_hydro18_cat"/>
</dbReference>
<dbReference type="Proteomes" id="UP000007322">
    <property type="component" value="Chromosome 6"/>
</dbReference>
<dbReference type="KEGG" id="mtm:MYCTH_2042719"/>
<dbReference type="InterPro" id="IPR017853">
    <property type="entry name" value="GH"/>
</dbReference>
<dbReference type="RefSeq" id="XP_003666436.1">
    <property type="nucleotide sequence ID" value="XM_003666388.1"/>
</dbReference>
<keyword evidence="4" id="KW-0378">Hydrolase</keyword>
<dbReference type="GO" id="GO:0008843">
    <property type="term" value="F:endochitinase activity"/>
    <property type="evidence" value="ECO:0007669"/>
    <property type="project" value="UniProtKB-EC"/>
</dbReference>
<dbReference type="InterPro" id="IPR050314">
    <property type="entry name" value="Glycosyl_Hydrlase_18"/>
</dbReference>
<dbReference type="eggNOG" id="KOG2806">
    <property type="taxonomic scope" value="Eukaryota"/>
</dbReference>
<organism evidence="4 5">
    <name type="scientific">Thermothelomyces thermophilus (strain ATCC 42464 / BCRC 31852 / DSM 1799)</name>
    <name type="common">Sporotrichum thermophile</name>
    <dbReference type="NCBI Taxonomy" id="573729"/>
    <lineage>
        <taxon>Eukaryota</taxon>
        <taxon>Fungi</taxon>
        <taxon>Dikarya</taxon>
        <taxon>Ascomycota</taxon>
        <taxon>Pezizomycotina</taxon>
        <taxon>Sordariomycetes</taxon>
        <taxon>Sordariomycetidae</taxon>
        <taxon>Sordariales</taxon>
        <taxon>Chaetomiaceae</taxon>
        <taxon>Thermothelomyces</taxon>
    </lineage>
</organism>
<dbReference type="GeneID" id="11506236"/>
<dbReference type="EMBL" id="CP003007">
    <property type="protein sequence ID" value="AEO61191.1"/>
    <property type="molecule type" value="Genomic_DNA"/>
</dbReference>
<feature type="non-terminal residue" evidence="4">
    <location>
        <position position="176"/>
    </location>
</feature>
<dbReference type="Pfam" id="PF00704">
    <property type="entry name" value="Glyco_hydro_18"/>
    <property type="match status" value="1"/>
</dbReference>
<dbReference type="PANTHER" id="PTHR11177">
    <property type="entry name" value="CHITINASE"/>
    <property type="match status" value="1"/>
</dbReference>
<evidence type="ECO:0000259" key="3">
    <source>
        <dbReference type="PROSITE" id="PS51910"/>
    </source>
</evidence>
<dbReference type="HOGENOM" id="CLU_1302302_0_0_1"/>
<gene>
    <name evidence="4" type="ORF">MYCTH_2042719</name>
</gene>
<comment type="similarity">
    <text evidence="1">Belongs to the glycosyl hydrolase 18 family. Chitinase class V subfamily.</text>
</comment>
<evidence type="ECO:0000256" key="1">
    <source>
        <dbReference type="ARBA" id="ARBA00008682"/>
    </source>
</evidence>
<dbReference type="InParanoid" id="G2QML1"/>
<dbReference type="OMA" id="DFARSEC"/>
<dbReference type="PANTHER" id="PTHR11177:SF333">
    <property type="entry name" value="CHITINASE"/>
    <property type="match status" value="1"/>
</dbReference>
<sequence>DSTNKFTGSYIRPHTNLTEICEGLSLLWRAGVSPSKVVLGPGWYGCTRSSGTLSNAEIKRVLASGAGKESYDATAGVRWLTWNTDQRVSYDDGVNVQQKIALANNLCLGCIMIWALDQDDAKGSSKKDLLGTGPANGISEEAAESYMKQLANATLQKAVASSCYWTLCGGGCNHGL</sequence>
<dbReference type="VEuPathDB" id="FungiDB:MYCTH_2042719"/>
<name>G2QML1_THET4</name>
<feature type="domain" description="GH18" evidence="3">
    <location>
        <begin position="1"/>
        <end position="132"/>
    </location>
</feature>
<dbReference type="GO" id="GO:0005975">
    <property type="term" value="P:carbohydrate metabolic process"/>
    <property type="evidence" value="ECO:0007669"/>
    <property type="project" value="InterPro"/>
</dbReference>
<evidence type="ECO:0000313" key="4">
    <source>
        <dbReference type="EMBL" id="AEO61191.1"/>
    </source>
</evidence>
<reference evidence="4 5" key="1">
    <citation type="journal article" date="2011" name="Nat. Biotechnol.">
        <title>Comparative genomic analysis of the thermophilic biomass-degrading fungi Myceliophthora thermophila and Thielavia terrestris.</title>
        <authorList>
            <person name="Berka R.M."/>
            <person name="Grigoriev I.V."/>
            <person name="Otillar R."/>
            <person name="Salamov A."/>
            <person name="Grimwood J."/>
            <person name="Reid I."/>
            <person name="Ishmael N."/>
            <person name="John T."/>
            <person name="Darmond C."/>
            <person name="Moisan M.-C."/>
            <person name="Henrissat B."/>
            <person name="Coutinho P.M."/>
            <person name="Lombard V."/>
            <person name="Natvig D.O."/>
            <person name="Lindquist E."/>
            <person name="Schmutz J."/>
            <person name="Lucas S."/>
            <person name="Harris P."/>
            <person name="Powlowski J."/>
            <person name="Bellemare A."/>
            <person name="Taylor D."/>
            <person name="Butler G."/>
            <person name="de Vries R.P."/>
            <person name="Allijn I.E."/>
            <person name="van den Brink J."/>
            <person name="Ushinsky S."/>
            <person name="Storms R."/>
            <person name="Powell A.J."/>
            <person name="Paulsen I.T."/>
            <person name="Elbourne L.D.H."/>
            <person name="Baker S.E."/>
            <person name="Magnuson J."/>
            <person name="LaBoissiere S."/>
            <person name="Clutterbuck A.J."/>
            <person name="Martinez D."/>
            <person name="Wogulis M."/>
            <person name="de Leon A.L."/>
            <person name="Rey M.W."/>
            <person name="Tsang A."/>
        </authorList>
    </citation>
    <scope>NUCLEOTIDE SEQUENCE [LARGE SCALE GENOMIC DNA]</scope>
    <source>
        <strain evidence="5">ATCC 42464 / BCRC 31852 / DSM 1799</strain>
    </source>
</reference>